<sequence length="169" mass="18475">LGLGLLRPGGALEDLIIRRVAVQWLKVVRNQKGVVRGQIRAQEVTCGPSQQQWPKAMTSQVGDVPARPGDGQRYCVDSNPEIPEIDGFRFHLVATFMFDQLQPRVSGYPPDTPASKEVGQISGVSESNDQDLIVEVAIGAQSDLPHVNLDDAIEVAGQWRRKQSSRAHG</sequence>
<name>A0A0C2PWP5_9AGAM</name>
<dbReference type="Proteomes" id="UP000053820">
    <property type="component" value="Unassembled WGS sequence"/>
</dbReference>
<evidence type="ECO:0000313" key="2">
    <source>
        <dbReference type="Proteomes" id="UP000053820"/>
    </source>
</evidence>
<dbReference type="EMBL" id="KN840295">
    <property type="protein sequence ID" value="KIJ57530.1"/>
    <property type="molecule type" value="Genomic_DNA"/>
</dbReference>
<dbReference type="AlphaFoldDB" id="A0A0C2PWP5"/>
<proteinExistence type="predicted"/>
<dbReference type="HOGENOM" id="CLU_1582350_0_0_1"/>
<protein>
    <submittedName>
        <fullName evidence="1">Uncharacterized protein</fullName>
    </submittedName>
</protein>
<feature type="non-terminal residue" evidence="1">
    <location>
        <position position="1"/>
    </location>
</feature>
<gene>
    <name evidence="1" type="ORF">HYDPIDRAFT_171649</name>
</gene>
<reference evidence="1 2" key="1">
    <citation type="submission" date="2014-04" db="EMBL/GenBank/DDBJ databases">
        <title>Evolutionary Origins and Diversification of the Mycorrhizal Mutualists.</title>
        <authorList>
            <consortium name="DOE Joint Genome Institute"/>
            <consortium name="Mycorrhizal Genomics Consortium"/>
            <person name="Kohler A."/>
            <person name="Kuo A."/>
            <person name="Nagy L.G."/>
            <person name="Floudas D."/>
            <person name="Copeland A."/>
            <person name="Barry K.W."/>
            <person name="Cichocki N."/>
            <person name="Veneault-Fourrey C."/>
            <person name="LaButti K."/>
            <person name="Lindquist E.A."/>
            <person name="Lipzen A."/>
            <person name="Lundell T."/>
            <person name="Morin E."/>
            <person name="Murat C."/>
            <person name="Riley R."/>
            <person name="Ohm R."/>
            <person name="Sun H."/>
            <person name="Tunlid A."/>
            <person name="Henrissat B."/>
            <person name="Grigoriev I.V."/>
            <person name="Hibbett D.S."/>
            <person name="Martin F."/>
        </authorList>
    </citation>
    <scope>NUCLEOTIDE SEQUENCE [LARGE SCALE GENOMIC DNA]</scope>
    <source>
        <strain evidence="1 2">MD-312</strain>
    </source>
</reference>
<accession>A0A0C2PWP5</accession>
<evidence type="ECO:0000313" key="1">
    <source>
        <dbReference type="EMBL" id="KIJ57530.1"/>
    </source>
</evidence>
<keyword evidence="2" id="KW-1185">Reference proteome</keyword>
<organism evidence="1 2">
    <name type="scientific">Hydnomerulius pinastri MD-312</name>
    <dbReference type="NCBI Taxonomy" id="994086"/>
    <lineage>
        <taxon>Eukaryota</taxon>
        <taxon>Fungi</taxon>
        <taxon>Dikarya</taxon>
        <taxon>Basidiomycota</taxon>
        <taxon>Agaricomycotina</taxon>
        <taxon>Agaricomycetes</taxon>
        <taxon>Agaricomycetidae</taxon>
        <taxon>Boletales</taxon>
        <taxon>Boletales incertae sedis</taxon>
        <taxon>Leucogyrophana</taxon>
    </lineage>
</organism>